<accession>A0A0D3GAH2</accession>
<dbReference type="STRING" id="65489.A0A0D3GAH2"/>
<reference evidence="5" key="1">
    <citation type="journal article" date="2009" name="Rice">
        <title>De Novo Next Generation Sequencing of Plant Genomes.</title>
        <authorList>
            <person name="Rounsley S."/>
            <person name="Marri P.R."/>
            <person name="Yu Y."/>
            <person name="He R."/>
            <person name="Sisneros N."/>
            <person name="Goicoechea J.L."/>
            <person name="Lee S.J."/>
            <person name="Angelova A."/>
            <person name="Kudrna D."/>
            <person name="Luo M."/>
            <person name="Affourtit J."/>
            <person name="Desany B."/>
            <person name="Knight J."/>
            <person name="Niazi F."/>
            <person name="Egholm M."/>
            <person name="Wing R.A."/>
        </authorList>
    </citation>
    <scope>NUCLEOTIDE SEQUENCE [LARGE SCALE GENOMIC DNA]</scope>
    <source>
        <strain evidence="5">cv. IRGC 105608</strain>
    </source>
</reference>
<dbReference type="PaxDb" id="65489-OBART05G24850.1"/>
<dbReference type="HOGENOM" id="CLU_017212_0_0_1"/>
<feature type="compositionally biased region" description="Basic and acidic residues" evidence="4">
    <location>
        <begin position="60"/>
        <end position="69"/>
    </location>
</feature>
<evidence type="ECO:0000256" key="2">
    <source>
        <dbReference type="ARBA" id="ARBA00023054"/>
    </source>
</evidence>
<dbReference type="Gramene" id="OBART05G24850.1">
    <property type="protein sequence ID" value="OBART05G24850.1"/>
    <property type="gene ID" value="OBART05G24850"/>
</dbReference>
<dbReference type="PANTHER" id="PTHR32054:SF76">
    <property type="entry name" value="OS05G0550100 PROTEIN"/>
    <property type="match status" value="1"/>
</dbReference>
<reference evidence="5" key="2">
    <citation type="submission" date="2015-03" db="UniProtKB">
        <authorList>
            <consortium name="EnsemblPlants"/>
        </authorList>
    </citation>
    <scope>IDENTIFICATION</scope>
</reference>
<evidence type="ECO:0000256" key="4">
    <source>
        <dbReference type="SAM" id="MobiDB-lite"/>
    </source>
</evidence>
<protein>
    <submittedName>
        <fullName evidence="5">Uncharacterized protein</fullName>
    </submittedName>
</protein>
<dbReference type="EnsemblPlants" id="OBART05G24850.1">
    <property type="protein sequence ID" value="OBART05G24850.1"/>
    <property type="gene ID" value="OBART05G24850"/>
</dbReference>
<feature type="compositionally biased region" description="Low complexity" evidence="4">
    <location>
        <begin position="120"/>
        <end position="132"/>
    </location>
</feature>
<feature type="region of interest" description="Disordered" evidence="4">
    <location>
        <begin position="299"/>
        <end position="352"/>
    </location>
</feature>
<dbReference type="GO" id="GO:0009904">
    <property type="term" value="P:chloroplast accumulation movement"/>
    <property type="evidence" value="ECO:0007669"/>
    <property type="project" value="TreeGrafter"/>
</dbReference>
<feature type="region of interest" description="Disordered" evidence="4">
    <location>
        <begin position="169"/>
        <end position="204"/>
    </location>
</feature>
<evidence type="ECO:0000256" key="1">
    <source>
        <dbReference type="ARBA" id="ARBA00005485"/>
    </source>
</evidence>
<keyword evidence="6" id="KW-1185">Reference proteome</keyword>
<feature type="compositionally biased region" description="Basic residues" evidence="4">
    <location>
        <begin position="27"/>
        <end position="36"/>
    </location>
</feature>
<proteinExistence type="inferred from homology"/>
<dbReference type="GO" id="GO:0009903">
    <property type="term" value="P:chloroplast avoidance movement"/>
    <property type="evidence" value="ECO:0007669"/>
    <property type="project" value="TreeGrafter"/>
</dbReference>
<feature type="region of interest" description="Disordered" evidence="4">
    <location>
        <begin position="1"/>
        <end position="69"/>
    </location>
</feature>
<feature type="region of interest" description="Disordered" evidence="4">
    <location>
        <begin position="90"/>
        <end position="139"/>
    </location>
</feature>
<comment type="similarity">
    <text evidence="1">Belongs to the WEB family.</text>
</comment>
<feature type="coiled-coil region" evidence="3">
    <location>
        <begin position="142"/>
        <end position="169"/>
    </location>
</feature>
<dbReference type="GO" id="GO:0005829">
    <property type="term" value="C:cytosol"/>
    <property type="evidence" value="ECO:0007669"/>
    <property type="project" value="TreeGrafter"/>
</dbReference>
<dbReference type="AlphaFoldDB" id="A0A0D3GAH2"/>
<keyword evidence="2 3" id="KW-0175">Coiled coil</keyword>
<evidence type="ECO:0000313" key="5">
    <source>
        <dbReference type="EnsemblPlants" id="OBART05G24850.1"/>
    </source>
</evidence>
<evidence type="ECO:0000313" key="6">
    <source>
        <dbReference type="Proteomes" id="UP000026960"/>
    </source>
</evidence>
<feature type="compositionally biased region" description="Low complexity" evidence="4">
    <location>
        <begin position="329"/>
        <end position="346"/>
    </location>
</feature>
<feature type="compositionally biased region" description="Low complexity" evidence="4">
    <location>
        <begin position="181"/>
        <end position="190"/>
    </location>
</feature>
<organism evidence="5">
    <name type="scientific">Oryza barthii</name>
    <dbReference type="NCBI Taxonomy" id="65489"/>
    <lineage>
        <taxon>Eukaryota</taxon>
        <taxon>Viridiplantae</taxon>
        <taxon>Streptophyta</taxon>
        <taxon>Embryophyta</taxon>
        <taxon>Tracheophyta</taxon>
        <taxon>Spermatophyta</taxon>
        <taxon>Magnoliopsida</taxon>
        <taxon>Liliopsida</taxon>
        <taxon>Poales</taxon>
        <taxon>Poaceae</taxon>
        <taxon>BOP clade</taxon>
        <taxon>Oryzoideae</taxon>
        <taxon>Oryzeae</taxon>
        <taxon>Oryzinae</taxon>
        <taxon>Oryza</taxon>
    </lineage>
</organism>
<sequence length="371" mass="40055">MEENSVGSGSGGNAMDIFGQSIDVRRPSKSRRRVVCHKNLSPEIEESIGSSRRKLHRRKAIAEDQEQARVESELSRAMNMAMELERQIEQTNAKARSRRSELQRQRTRASGGGSRRKTARGLAAEAAGGAPAHRQEGVGTAYGEVMQELDRVKGELRKLQREVMAAMAAKGTAGRRDAEAEASTSSAVSSGPRGGGGVERDADGASEEHGVLVELAVGTAATASSDAGSWHSELAVLVVRERVTIPRFEYEYLTGRAEVVRAVAEMKAAAAEAWAEARRASEKEIAMRAEAIERELGEARAADAEATNTTRRMPFSSAATSRMAKSRRMPSSSAAAARKPRSPSSSVKRRKRRVLTLNCLKLLAGKCRGQN</sequence>
<dbReference type="PANTHER" id="PTHR32054">
    <property type="entry name" value="HEAVY CHAIN, PUTATIVE, EXPRESSED-RELATED-RELATED"/>
    <property type="match status" value="1"/>
</dbReference>
<evidence type="ECO:0000256" key="3">
    <source>
        <dbReference type="SAM" id="Coils"/>
    </source>
</evidence>
<name>A0A0D3GAH2_9ORYZ</name>
<dbReference type="Proteomes" id="UP000026960">
    <property type="component" value="Chromosome 5"/>
</dbReference>